<dbReference type="PANTHER" id="PTHR21310:SF15">
    <property type="entry name" value="AMINOGLYCOSIDE PHOSPHOTRANSFERASE DOMAIN-CONTAINING PROTEIN"/>
    <property type="match status" value="1"/>
</dbReference>
<dbReference type="AlphaFoldDB" id="A0A919MU87"/>
<dbReference type="Proteomes" id="UP000636960">
    <property type="component" value="Unassembled WGS sequence"/>
</dbReference>
<evidence type="ECO:0000313" key="2">
    <source>
        <dbReference type="EMBL" id="GIF00087.1"/>
    </source>
</evidence>
<reference evidence="2" key="1">
    <citation type="submission" date="2021-01" db="EMBL/GenBank/DDBJ databases">
        <title>Whole genome shotgun sequence of Actinoplanes rishiriensis NBRC 108556.</title>
        <authorList>
            <person name="Komaki H."/>
            <person name="Tamura T."/>
        </authorList>
    </citation>
    <scope>NUCLEOTIDE SEQUENCE</scope>
    <source>
        <strain evidence="2">NBRC 108556</strain>
    </source>
</reference>
<dbReference type="InterPro" id="IPR002575">
    <property type="entry name" value="Aminoglycoside_PTrfase"/>
</dbReference>
<dbReference type="SUPFAM" id="SSF56112">
    <property type="entry name" value="Protein kinase-like (PK-like)"/>
    <property type="match status" value="1"/>
</dbReference>
<comment type="caution">
    <text evidence="2">The sequence shown here is derived from an EMBL/GenBank/DDBJ whole genome shotgun (WGS) entry which is preliminary data.</text>
</comment>
<dbReference type="Pfam" id="PF01636">
    <property type="entry name" value="APH"/>
    <property type="match status" value="1"/>
</dbReference>
<protein>
    <recommendedName>
        <fullName evidence="1">Aminoglycoside phosphotransferase domain-containing protein</fullName>
    </recommendedName>
</protein>
<dbReference type="Gene3D" id="3.90.1200.10">
    <property type="match status" value="1"/>
</dbReference>
<accession>A0A919MU87</accession>
<dbReference type="InterPro" id="IPR051678">
    <property type="entry name" value="AGP_Transferase"/>
</dbReference>
<dbReference type="Gene3D" id="3.30.200.20">
    <property type="entry name" value="Phosphorylase Kinase, domain 1"/>
    <property type="match status" value="1"/>
</dbReference>
<proteinExistence type="predicted"/>
<evidence type="ECO:0000259" key="1">
    <source>
        <dbReference type="Pfam" id="PF01636"/>
    </source>
</evidence>
<keyword evidence="3" id="KW-1185">Reference proteome</keyword>
<gene>
    <name evidence="2" type="ORF">Ari01nite_75510</name>
</gene>
<organism evidence="2 3">
    <name type="scientific">Paractinoplanes rishiriensis</name>
    <dbReference type="NCBI Taxonomy" id="1050105"/>
    <lineage>
        <taxon>Bacteria</taxon>
        <taxon>Bacillati</taxon>
        <taxon>Actinomycetota</taxon>
        <taxon>Actinomycetes</taxon>
        <taxon>Micromonosporales</taxon>
        <taxon>Micromonosporaceae</taxon>
        <taxon>Paractinoplanes</taxon>
    </lineage>
</organism>
<name>A0A919MU87_9ACTN</name>
<sequence>MEIVSRVLGELGVEAVAAEPVAGSVGNETFRVRVAGGADVFVKTGPREMLRAEWWACRRARAAGLPAPEITARQFDGESAYLLLVLIPGAPSESREVWREAGRAMRIVHDIPVTGYGRLVVRGDDARGTFASWAEARDDILAAVPSLVDAAVLPSALASAAVAACAGLRFDGPGVLLHRDLKPLHIFGQGTRLTGLLDWGDAGAGDPLFDLARLSMAPAPLVREFFAGYGLTRTPELDETLRRYRILFNLEVLAYEYRAGGDWFEAYRRNLRSDLAIGT</sequence>
<dbReference type="InterPro" id="IPR011009">
    <property type="entry name" value="Kinase-like_dom_sf"/>
</dbReference>
<dbReference type="EMBL" id="BOMV01000079">
    <property type="protein sequence ID" value="GIF00087.1"/>
    <property type="molecule type" value="Genomic_DNA"/>
</dbReference>
<dbReference type="PANTHER" id="PTHR21310">
    <property type="entry name" value="AMINOGLYCOSIDE PHOSPHOTRANSFERASE-RELATED-RELATED"/>
    <property type="match status" value="1"/>
</dbReference>
<feature type="domain" description="Aminoglycoside phosphotransferase" evidence="1">
    <location>
        <begin position="19"/>
        <end position="235"/>
    </location>
</feature>
<evidence type="ECO:0000313" key="3">
    <source>
        <dbReference type="Proteomes" id="UP000636960"/>
    </source>
</evidence>